<evidence type="ECO:0000256" key="15">
    <source>
        <dbReference type="ARBA" id="ARBA00031446"/>
    </source>
</evidence>
<evidence type="ECO:0000256" key="2">
    <source>
        <dbReference type="ARBA" id="ARBA00004691"/>
    </source>
</evidence>
<dbReference type="GO" id="GO:0046872">
    <property type="term" value="F:metal ion binding"/>
    <property type="evidence" value="ECO:0007669"/>
    <property type="project" value="UniProtKB-KW"/>
</dbReference>
<proteinExistence type="inferred from homology"/>
<dbReference type="Pfam" id="PF02677">
    <property type="entry name" value="QueH"/>
    <property type="match status" value="1"/>
</dbReference>
<comment type="similarity">
    <text evidence="3 17">Belongs to the QueH family.</text>
</comment>
<evidence type="ECO:0000313" key="19">
    <source>
        <dbReference type="Proteomes" id="UP000249146"/>
    </source>
</evidence>
<dbReference type="UniPathway" id="UPA00392"/>
<evidence type="ECO:0000256" key="3">
    <source>
        <dbReference type="ARBA" id="ARBA00008207"/>
    </source>
</evidence>
<evidence type="ECO:0000313" key="18">
    <source>
        <dbReference type="EMBL" id="RAL69569.1"/>
    </source>
</evidence>
<keyword evidence="8 17" id="KW-0479">Metal-binding</keyword>
<gene>
    <name evidence="17" type="primary">queH</name>
    <name evidence="18" type="ORF">C1G87_0577</name>
</gene>
<dbReference type="GO" id="GO:0008616">
    <property type="term" value="P:tRNA queuosine(34) biosynthetic process"/>
    <property type="evidence" value="ECO:0007669"/>
    <property type="project" value="UniProtKB-UniRule"/>
</dbReference>
<evidence type="ECO:0000256" key="5">
    <source>
        <dbReference type="ARBA" id="ARBA00016895"/>
    </source>
</evidence>
<feature type="disulfide bond" description="Redox-active" evidence="17">
    <location>
        <begin position="177"/>
        <end position="179"/>
    </location>
</feature>
<feature type="binding site" evidence="17">
    <location>
        <position position="23"/>
    </location>
    <ligand>
        <name>[4Fe-4S] cluster</name>
        <dbReference type="ChEBI" id="CHEBI:49883"/>
    </ligand>
</feature>
<dbReference type="GO" id="GO:0051539">
    <property type="term" value="F:4 iron, 4 sulfur cluster binding"/>
    <property type="evidence" value="ECO:0007669"/>
    <property type="project" value="UniProtKB-UniRule"/>
</dbReference>
<keyword evidence="9 17" id="KW-0671">Queuosine biosynthesis</keyword>
<keyword evidence="11 17" id="KW-0408">Iron</keyword>
<feature type="binding site" evidence="17">
    <location>
        <position position="97"/>
    </location>
    <ligand>
        <name>[4Fe-4S] cluster</name>
        <dbReference type="ChEBI" id="CHEBI:49883"/>
    </ligand>
</feature>
<evidence type="ECO:0000256" key="1">
    <source>
        <dbReference type="ARBA" id="ARBA00002268"/>
    </source>
</evidence>
<evidence type="ECO:0000256" key="4">
    <source>
        <dbReference type="ARBA" id="ARBA00012622"/>
    </source>
</evidence>
<keyword evidence="12 17" id="KW-0411">Iron-sulfur</keyword>
<dbReference type="EC" id="1.17.99.6" evidence="4 17"/>
<keyword evidence="13 17" id="KW-1015">Disulfide bond</keyword>
<dbReference type="GO" id="GO:0052693">
    <property type="term" value="F:epoxyqueuosine reductase activity"/>
    <property type="evidence" value="ECO:0007669"/>
    <property type="project" value="UniProtKB-UniRule"/>
</dbReference>
<keyword evidence="14 17" id="KW-0676">Redox-active center</keyword>
<dbReference type="EMBL" id="QGLC01000009">
    <property type="protein sequence ID" value="RAL69569.1"/>
    <property type="molecule type" value="Genomic_DNA"/>
</dbReference>
<organism evidence="18 19">
    <name type="scientific">Dehalococcoides mccartyi</name>
    <dbReference type="NCBI Taxonomy" id="61435"/>
    <lineage>
        <taxon>Bacteria</taxon>
        <taxon>Bacillati</taxon>
        <taxon>Chloroflexota</taxon>
        <taxon>Dehalococcoidia</taxon>
        <taxon>Dehalococcoidales</taxon>
        <taxon>Dehalococcoidaceae</taxon>
        <taxon>Dehalococcoides</taxon>
    </lineage>
</organism>
<dbReference type="Proteomes" id="UP000249146">
    <property type="component" value="Unassembled WGS sequence"/>
</dbReference>
<comment type="catalytic activity">
    <reaction evidence="16 17">
        <text>epoxyqueuosine(34) in tRNA + AH2 = queuosine(34) in tRNA + A + H2O</text>
        <dbReference type="Rhea" id="RHEA:32159"/>
        <dbReference type="Rhea" id="RHEA-COMP:18571"/>
        <dbReference type="Rhea" id="RHEA-COMP:18582"/>
        <dbReference type="ChEBI" id="CHEBI:13193"/>
        <dbReference type="ChEBI" id="CHEBI:15377"/>
        <dbReference type="ChEBI" id="CHEBI:17499"/>
        <dbReference type="ChEBI" id="CHEBI:194431"/>
        <dbReference type="ChEBI" id="CHEBI:194443"/>
        <dbReference type="EC" id="1.17.99.6"/>
    </reaction>
</comment>
<dbReference type="PANTHER" id="PTHR36701:SF1">
    <property type="entry name" value="EPOXYQUEUOSINE REDUCTASE QUEH"/>
    <property type="match status" value="1"/>
</dbReference>
<evidence type="ECO:0000256" key="13">
    <source>
        <dbReference type="ARBA" id="ARBA00023157"/>
    </source>
</evidence>
<keyword evidence="7 17" id="KW-0819">tRNA processing</keyword>
<protein>
    <recommendedName>
        <fullName evidence="5 17">Epoxyqueuosine reductase QueH</fullName>
        <ecNumber evidence="4 17">1.17.99.6</ecNumber>
    </recommendedName>
    <alternativeName>
        <fullName evidence="15 17">Queuosine biosynthesis protein QueH</fullName>
    </alternativeName>
</protein>
<sequence>MTKITNRGFGRRMAAKLLLHGCCAHCTAYSFKYWQEQGFEVSVYWYNPNIHPFTEHQNRLEAMVKLSQELSFELVTEPLYQMAEYFKKVAEKPDERCRTCFDMRLGQTAVYAARYGYEYFSSSLFISPHQKHQEAVFSAEAFAKETGVKFAYADLRKRYSDSRHITKPLDLYRQQYCGCIYSEYERFGKTDPPA</sequence>
<evidence type="ECO:0000256" key="10">
    <source>
        <dbReference type="ARBA" id="ARBA00023002"/>
    </source>
</evidence>
<evidence type="ECO:0000256" key="17">
    <source>
        <dbReference type="HAMAP-Rule" id="MF_02089"/>
    </source>
</evidence>
<evidence type="ECO:0000256" key="11">
    <source>
        <dbReference type="ARBA" id="ARBA00023004"/>
    </source>
</evidence>
<reference evidence="18 19" key="1">
    <citation type="submission" date="2018-05" db="EMBL/GenBank/DDBJ databases">
        <title>Draft genome sequences of Dehalococcoides mccartyi strains RC and KS.</title>
        <authorList>
            <person name="Higgins S.A."/>
            <person name="Padilla-Crespo E."/>
            <person name="Loeffler F.E."/>
        </authorList>
    </citation>
    <scope>NUCLEOTIDE SEQUENCE [LARGE SCALE GENOMIC DNA]</scope>
    <source>
        <strain evidence="18 19">RC</strain>
    </source>
</reference>
<name>A0A328EQC8_9CHLR</name>
<comment type="function">
    <text evidence="1 17">Catalyzes the conversion of epoxyqueuosine (oQ) to queuosine (Q), which is a hypermodified base found in the wobble positions of tRNA(Asp), tRNA(Asn), tRNA(His) and tRNA(Tyr).</text>
</comment>
<evidence type="ECO:0000256" key="14">
    <source>
        <dbReference type="ARBA" id="ARBA00023284"/>
    </source>
</evidence>
<keyword evidence="10 17" id="KW-0560">Oxidoreductase</keyword>
<evidence type="ECO:0000256" key="12">
    <source>
        <dbReference type="ARBA" id="ARBA00023014"/>
    </source>
</evidence>
<accession>A0A328EQC8</accession>
<comment type="pathway">
    <text evidence="2 17">tRNA modification; tRNA-queuosine biosynthesis.</text>
</comment>
<dbReference type="PANTHER" id="PTHR36701">
    <property type="entry name" value="EPOXYQUEUOSINE REDUCTASE QUEH"/>
    <property type="match status" value="1"/>
</dbReference>
<evidence type="ECO:0000256" key="16">
    <source>
        <dbReference type="ARBA" id="ARBA00047415"/>
    </source>
</evidence>
<dbReference type="HAMAP" id="MF_02089">
    <property type="entry name" value="QueH"/>
    <property type="match status" value="1"/>
</dbReference>
<evidence type="ECO:0000256" key="9">
    <source>
        <dbReference type="ARBA" id="ARBA00022785"/>
    </source>
</evidence>
<comment type="caution">
    <text evidence="18">The sequence shown here is derived from an EMBL/GenBank/DDBJ whole genome shotgun (WGS) entry which is preliminary data.</text>
</comment>
<evidence type="ECO:0000256" key="7">
    <source>
        <dbReference type="ARBA" id="ARBA00022694"/>
    </source>
</evidence>
<dbReference type="AlphaFoldDB" id="A0A328EQC8"/>
<dbReference type="InterPro" id="IPR003828">
    <property type="entry name" value="QueH"/>
</dbReference>
<keyword evidence="6 17" id="KW-0004">4Fe-4S</keyword>
<evidence type="ECO:0000256" key="6">
    <source>
        <dbReference type="ARBA" id="ARBA00022485"/>
    </source>
</evidence>
<feature type="binding site" evidence="17">
    <location>
        <position position="100"/>
    </location>
    <ligand>
        <name>[4Fe-4S] cluster</name>
        <dbReference type="ChEBI" id="CHEBI:49883"/>
    </ligand>
</feature>
<evidence type="ECO:0000256" key="8">
    <source>
        <dbReference type="ARBA" id="ARBA00022723"/>
    </source>
</evidence>
<feature type="binding site" evidence="17">
    <location>
        <position position="22"/>
    </location>
    <ligand>
        <name>[4Fe-4S] cluster</name>
        <dbReference type="ChEBI" id="CHEBI:49883"/>
    </ligand>
</feature>